<dbReference type="EMBL" id="CAJGYO010000543">
    <property type="protein sequence ID" value="CAD6342572.1"/>
    <property type="molecule type" value="Genomic_DNA"/>
</dbReference>
<evidence type="ECO:0000313" key="3">
    <source>
        <dbReference type="EMBL" id="CAD6342572.1"/>
    </source>
</evidence>
<keyword evidence="2" id="KW-0732">Signal</keyword>
<dbReference type="AlphaFoldDB" id="A0A811SPU2"/>
<evidence type="ECO:0000313" key="4">
    <source>
        <dbReference type="Proteomes" id="UP000604825"/>
    </source>
</evidence>
<feature type="region of interest" description="Disordered" evidence="1">
    <location>
        <begin position="85"/>
        <end position="113"/>
    </location>
</feature>
<gene>
    <name evidence="3" type="ORF">NCGR_LOCUS66670</name>
</gene>
<comment type="caution">
    <text evidence="3">The sequence shown here is derived from an EMBL/GenBank/DDBJ whole genome shotgun (WGS) entry which is preliminary data.</text>
</comment>
<proteinExistence type="predicted"/>
<sequence length="137" mass="14768">MLSVQETQLLVCFLSCSWWPLHLARVPFPFNLSNPPILGAPGGDCLQLPGPKTESFHAFTAENKWIFPFCSYEFLCVQPMLTNASSPATADKKHDEASVPRSHSAPPSSSAPPQCRGLTILLICAQIAGTDSTLVIG</sequence>
<protein>
    <recommendedName>
        <fullName evidence="5">Secreted protein</fullName>
    </recommendedName>
</protein>
<accession>A0A811SPU2</accession>
<evidence type="ECO:0008006" key="5">
    <source>
        <dbReference type="Google" id="ProtNLM"/>
    </source>
</evidence>
<feature type="signal peptide" evidence="2">
    <location>
        <begin position="1"/>
        <end position="24"/>
    </location>
</feature>
<reference evidence="3" key="1">
    <citation type="submission" date="2020-10" db="EMBL/GenBank/DDBJ databases">
        <authorList>
            <person name="Han B."/>
            <person name="Lu T."/>
            <person name="Zhao Q."/>
            <person name="Huang X."/>
            <person name="Zhao Y."/>
        </authorList>
    </citation>
    <scope>NUCLEOTIDE SEQUENCE</scope>
</reference>
<evidence type="ECO:0000256" key="1">
    <source>
        <dbReference type="SAM" id="MobiDB-lite"/>
    </source>
</evidence>
<organism evidence="3 4">
    <name type="scientific">Miscanthus lutarioriparius</name>
    <dbReference type="NCBI Taxonomy" id="422564"/>
    <lineage>
        <taxon>Eukaryota</taxon>
        <taxon>Viridiplantae</taxon>
        <taxon>Streptophyta</taxon>
        <taxon>Embryophyta</taxon>
        <taxon>Tracheophyta</taxon>
        <taxon>Spermatophyta</taxon>
        <taxon>Magnoliopsida</taxon>
        <taxon>Liliopsida</taxon>
        <taxon>Poales</taxon>
        <taxon>Poaceae</taxon>
        <taxon>PACMAD clade</taxon>
        <taxon>Panicoideae</taxon>
        <taxon>Andropogonodae</taxon>
        <taxon>Andropogoneae</taxon>
        <taxon>Saccharinae</taxon>
        <taxon>Miscanthus</taxon>
    </lineage>
</organism>
<name>A0A811SPU2_9POAL</name>
<feature type="compositionally biased region" description="Low complexity" evidence="1">
    <location>
        <begin position="99"/>
        <end position="113"/>
    </location>
</feature>
<feature type="chain" id="PRO_5032802589" description="Secreted protein" evidence="2">
    <location>
        <begin position="25"/>
        <end position="137"/>
    </location>
</feature>
<keyword evidence="4" id="KW-1185">Reference proteome</keyword>
<evidence type="ECO:0000256" key="2">
    <source>
        <dbReference type="SAM" id="SignalP"/>
    </source>
</evidence>
<dbReference type="Proteomes" id="UP000604825">
    <property type="component" value="Unassembled WGS sequence"/>
</dbReference>